<accession>A0A9Q4KM27</accession>
<dbReference type="AlphaFoldDB" id="A0A9Q4KM27"/>
<comment type="caution">
    <text evidence="1">The sequence shown here is derived from an EMBL/GenBank/DDBJ whole genome shotgun (WGS) entry which is preliminary data.</text>
</comment>
<protein>
    <submittedName>
        <fullName evidence="1">Uncharacterized protein</fullName>
    </submittedName>
</protein>
<dbReference type="Proteomes" id="UP001075225">
    <property type="component" value="Unassembled WGS sequence"/>
</dbReference>
<sequence>MYLVVEDDLFIEYLKFSRNLEYKKDTIKKILRYYKDGFLPTLNQLELAEKEIDGFDKSVFLPLFNGFKINVSLLDLANQTKLKLILSNDKNHYPYVNINGDVINNNISATFKPKEIRQKAREHFKNLLSDAKTILIKDDFMFDNFNNLSRFAKELIPKKQLNIFYYCKRNNTQQHISSLKQIHNEWKIKEDKNDLYKDTHDRYILINQEIEIILSSGIHYLYDEDKDFTYTIRFL</sequence>
<evidence type="ECO:0000313" key="2">
    <source>
        <dbReference type="Proteomes" id="UP001075225"/>
    </source>
</evidence>
<evidence type="ECO:0000313" key="1">
    <source>
        <dbReference type="EMBL" id="MCZ6160472.1"/>
    </source>
</evidence>
<proteinExistence type="predicted"/>
<gene>
    <name evidence="1" type="ORF">O6B32_08255</name>
</gene>
<organism evidence="1 2">
    <name type="scientific">Campylobacter ureolyticus</name>
    <dbReference type="NCBI Taxonomy" id="827"/>
    <lineage>
        <taxon>Bacteria</taxon>
        <taxon>Pseudomonadati</taxon>
        <taxon>Campylobacterota</taxon>
        <taxon>Epsilonproteobacteria</taxon>
        <taxon>Campylobacterales</taxon>
        <taxon>Campylobacteraceae</taxon>
        <taxon>Campylobacter</taxon>
    </lineage>
</organism>
<dbReference type="RefSeq" id="WP_269485080.1">
    <property type="nucleotide sequence ID" value="NZ_JAPXGO010000008.1"/>
</dbReference>
<dbReference type="EMBL" id="JAPXGO010000008">
    <property type="protein sequence ID" value="MCZ6160472.1"/>
    <property type="molecule type" value="Genomic_DNA"/>
</dbReference>
<name>A0A9Q4KM27_9BACT</name>
<reference evidence="1" key="1">
    <citation type="submission" date="2022-12" db="EMBL/GenBank/DDBJ databases">
        <title>Species Delineation and Comparative Genomics within the Campylobacter ureolyticus Complex.</title>
        <authorList>
            <person name="Maki J."/>
            <person name="Howard M."/>
            <person name="Connelly S."/>
            <person name="Hardy D.J."/>
            <person name="Cameron A."/>
        </authorList>
    </citation>
    <scope>NUCLEOTIDE SEQUENCE</scope>
    <source>
        <strain evidence="1">URMC_787</strain>
    </source>
</reference>